<accession>A0ABQ1SF07</accession>
<name>A0ABQ1SF07_9FLAO</name>
<proteinExistence type="predicted"/>
<dbReference type="Gene3D" id="3.40.50.1820">
    <property type="entry name" value="alpha/beta hydrolase"/>
    <property type="match status" value="1"/>
</dbReference>
<comment type="caution">
    <text evidence="2">The sequence shown here is derived from an EMBL/GenBank/DDBJ whole genome shotgun (WGS) entry which is preliminary data.</text>
</comment>
<dbReference type="InterPro" id="IPR000073">
    <property type="entry name" value="AB_hydrolase_1"/>
</dbReference>
<organism evidence="2 3">
    <name type="scientific">Psychroflexus planctonicus</name>
    <dbReference type="NCBI Taxonomy" id="1526575"/>
    <lineage>
        <taxon>Bacteria</taxon>
        <taxon>Pseudomonadati</taxon>
        <taxon>Bacteroidota</taxon>
        <taxon>Flavobacteriia</taxon>
        <taxon>Flavobacteriales</taxon>
        <taxon>Flavobacteriaceae</taxon>
        <taxon>Psychroflexus</taxon>
    </lineage>
</organism>
<keyword evidence="3" id="KW-1185">Reference proteome</keyword>
<dbReference type="InterPro" id="IPR036102">
    <property type="entry name" value="OsmC/Ohrsf"/>
</dbReference>
<dbReference type="InterPro" id="IPR003718">
    <property type="entry name" value="OsmC/Ohr_fam"/>
</dbReference>
<evidence type="ECO:0000313" key="2">
    <source>
        <dbReference type="EMBL" id="GGE35464.1"/>
    </source>
</evidence>
<evidence type="ECO:0000259" key="1">
    <source>
        <dbReference type="Pfam" id="PF00561"/>
    </source>
</evidence>
<dbReference type="PANTHER" id="PTHR39624:SF2">
    <property type="entry name" value="OSMC-LIKE PROTEIN"/>
    <property type="match status" value="1"/>
</dbReference>
<dbReference type="Pfam" id="PF00561">
    <property type="entry name" value="Abhydrolase_1"/>
    <property type="match status" value="1"/>
</dbReference>
<dbReference type="RefSeq" id="WP_188458448.1">
    <property type="nucleotide sequence ID" value="NZ_BMGM01000006.1"/>
</dbReference>
<dbReference type="SUPFAM" id="SSF53474">
    <property type="entry name" value="alpha/beta-Hydrolases"/>
    <property type="match status" value="1"/>
</dbReference>
<dbReference type="Gene3D" id="3.30.300.20">
    <property type="match status" value="1"/>
</dbReference>
<gene>
    <name evidence="2" type="ORF">GCM10010832_14550</name>
</gene>
<protein>
    <submittedName>
        <fullName evidence="2">Osmotically inducible protein C</fullName>
    </submittedName>
</protein>
<dbReference type="PANTHER" id="PTHR39624">
    <property type="entry name" value="PROTEIN INVOLVED IN RIMO-MEDIATED BETA-METHYLTHIOLATION OF RIBOSOMAL PROTEIN S12 YCAO"/>
    <property type="match status" value="1"/>
</dbReference>
<dbReference type="InterPro" id="IPR015946">
    <property type="entry name" value="KH_dom-like_a/b"/>
</dbReference>
<feature type="domain" description="AB hydrolase-1" evidence="1">
    <location>
        <begin position="35"/>
        <end position="140"/>
    </location>
</feature>
<dbReference type="Proteomes" id="UP000599179">
    <property type="component" value="Unassembled WGS sequence"/>
</dbReference>
<dbReference type="Pfam" id="PF02566">
    <property type="entry name" value="OsmC"/>
    <property type="match status" value="1"/>
</dbReference>
<dbReference type="EMBL" id="BMGM01000006">
    <property type="protein sequence ID" value="GGE35464.1"/>
    <property type="molecule type" value="Genomic_DNA"/>
</dbReference>
<dbReference type="SUPFAM" id="SSF82784">
    <property type="entry name" value="OsmC-like"/>
    <property type="match status" value="1"/>
</dbReference>
<sequence>MQKEKISFKNNKGENLKAILYTPATRAAHSYAIFAHCFTCNKNFKNIKNISQSLTDKGFGVFSFDFTGLGESEGEFSDTDFSHNIQDLLAAVEYLKENYSSPSLLVGHSLGGTACIYASLEVKSCKAVVSIGSPHDPEHVKRLLKENIDEINENGEAHVNIGGRGFKIKKSFLTDIEKQSEKNALNNLTASLLILHSPQDKIVGIANAEKLYKAAKHPKSFISLDGANHLLTNENDSKYVGEVIASWSSRYLDTTDETKDLKTKHQVMANLEKGDDFTTEMKAGIHYFKADEPEDFGGKNLGPSPYELVSSGLAACTAMTLQMYAKQKNWNLNDVEIHINYQKVHAEDAENCEDKKSKKIDTFSREIVLKGNLDEKQQQKLLEIANKCPVHKTLSSDINIETKLQ</sequence>
<reference evidence="3" key="1">
    <citation type="journal article" date="2019" name="Int. J. Syst. Evol. Microbiol.">
        <title>The Global Catalogue of Microorganisms (GCM) 10K type strain sequencing project: providing services to taxonomists for standard genome sequencing and annotation.</title>
        <authorList>
            <consortium name="The Broad Institute Genomics Platform"/>
            <consortium name="The Broad Institute Genome Sequencing Center for Infectious Disease"/>
            <person name="Wu L."/>
            <person name="Ma J."/>
        </authorList>
    </citation>
    <scope>NUCLEOTIDE SEQUENCE [LARGE SCALE GENOMIC DNA]</scope>
    <source>
        <strain evidence="3">CGMCC 1.12931</strain>
    </source>
</reference>
<dbReference type="InterPro" id="IPR029058">
    <property type="entry name" value="AB_hydrolase_fold"/>
</dbReference>
<evidence type="ECO:0000313" key="3">
    <source>
        <dbReference type="Proteomes" id="UP000599179"/>
    </source>
</evidence>